<evidence type="ECO:0000256" key="1">
    <source>
        <dbReference type="ARBA" id="ARBA00011446"/>
    </source>
</evidence>
<dbReference type="GO" id="GO:0051666">
    <property type="term" value="P:actin cortical patch localization"/>
    <property type="evidence" value="ECO:0007669"/>
    <property type="project" value="TreeGrafter"/>
</dbReference>
<evidence type="ECO:0000313" key="8">
    <source>
        <dbReference type="Proteomes" id="UP001302676"/>
    </source>
</evidence>
<dbReference type="GO" id="GO:0015031">
    <property type="term" value="P:protein transport"/>
    <property type="evidence" value="ECO:0007669"/>
    <property type="project" value="UniProtKB-KW"/>
</dbReference>
<feature type="compositionally biased region" description="Pro residues" evidence="4">
    <location>
        <begin position="378"/>
        <end position="390"/>
    </location>
</feature>
<dbReference type="InterPro" id="IPR004152">
    <property type="entry name" value="GAT_dom"/>
</dbReference>
<dbReference type="RefSeq" id="XP_062640828.1">
    <property type="nucleotide sequence ID" value="XM_062779271.1"/>
</dbReference>
<evidence type="ECO:0000256" key="4">
    <source>
        <dbReference type="SAM" id="MobiDB-lite"/>
    </source>
</evidence>
<comment type="subunit">
    <text evidence="1">Component of the ESCRT-0 complex composed of HSE1 and VPS27.</text>
</comment>
<dbReference type="SUPFAM" id="SSF89009">
    <property type="entry name" value="GAT-like domain"/>
    <property type="match status" value="1"/>
</dbReference>
<dbReference type="InterPro" id="IPR008942">
    <property type="entry name" value="ENTH_VHS"/>
</dbReference>
<dbReference type="Pfam" id="PF03127">
    <property type="entry name" value="GAT"/>
    <property type="match status" value="1"/>
</dbReference>
<evidence type="ECO:0000256" key="2">
    <source>
        <dbReference type="ARBA" id="ARBA00022448"/>
    </source>
</evidence>
<feature type="compositionally biased region" description="Low complexity" evidence="4">
    <location>
        <begin position="391"/>
        <end position="400"/>
    </location>
</feature>
<dbReference type="GO" id="GO:0006897">
    <property type="term" value="P:endocytosis"/>
    <property type="evidence" value="ECO:0007669"/>
    <property type="project" value="InterPro"/>
</dbReference>
<organism evidence="7 8">
    <name type="scientific">Dichotomopilus funicola</name>
    <dbReference type="NCBI Taxonomy" id="1934379"/>
    <lineage>
        <taxon>Eukaryota</taxon>
        <taxon>Fungi</taxon>
        <taxon>Dikarya</taxon>
        <taxon>Ascomycota</taxon>
        <taxon>Pezizomycotina</taxon>
        <taxon>Sordariomycetes</taxon>
        <taxon>Sordariomycetidae</taxon>
        <taxon>Sordariales</taxon>
        <taxon>Chaetomiaceae</taxon>
        <taxon>Dichotomopilus</taxon>
    </lineage>
</organism>
<evidence type="ECO:0000313" key="7">
    <source>
        <dbReference type="EMBL" id="KAK4147457.1"/>
    </source>
</evidence>
<keyword evidence="3" id="KW-0653">Protein transport</keyword>
<accession>A0AAN6ZQT3</accession>
<dbReference type="InterPro" id="IPR045007">
    <property type="entry name" value="LSB5"/>
</dbReference>
<reference evidence="7" key="1">
    <citation type="journal article" date="2023" name="Mol. Phylogenet. Evol.">
        <title>Genome-scale phylogeny and comparative genomics of the fungal order Sordariales.</title>
        <authorList>
            <person name="Hensen N."/>
            <person name="Bonometti L."/>
            <person name="Westerberg I."/>
            <person name="Brannstrom I.O."/>
            <person name="Guillou S."/>
            <person name="Cros-Aarteil S."/>
            <person name="Calhoun S."/>
            <person name="Haridas S."/>
            <person name="Kuo A."/>
            <person name="Mondo S."/>
            <person name="Pangilinan J."/>
            <person name="Riley R."/>
            <person name="LaButti K."/>
            <person name="Andreopoulos B."/>
            <person name="Lipzen A."/>
            <person name="Chen C."/>
            <person name="Yan M."/>
            <person name="Daum C."/>
            <person name="Ng V."/>
            <person name="Clum A."/>
            <person name="Steindorff A."/>
            <person name="Ohm R.A."/>
            <person name="Martin F."/>
            <person name="Silar P."/>
            <person name="Natvig D.O."/>
            <person name="Lalanne C."/>
            <person name="Gautier V."/>
            <person name="Ament-Velasquez S.L."/>
            <person name="Kruys A."/>
            <person name="Hutchinson M.I."/>
            <person name="Powell A.J."/>
            <person name="Barry K."/>
            <person name="Miller A.N."/>
            <person name="Grigoriev I.V."/>
            <person name="Debuchy R."/>
            <person name="Gladieux P."/>
            <person name="Hiltunen Thoren M."/>
            <person name="Johannesson H."/>
        </authorList>
    </citation>
    <scope>NUCLEOTIDE SEQUENCE</scope>
    <source>
        <strain evidence="7">CBS 141.50</strain>
    </source>
</reference>
<feature type="compositionally biased region" description="Low complexity" evidence="4">
    <location>
        <begin position="366"/>
        <end position="377"/>
    </location>
</feature>
<dbReference type="Gene3D" id="1.25.40.90">
    <property type="match status" value="1"/>
</dbReference>
<dbReference type="Gene3D" id="1.20.58.160">
    <property type="match status" value="1"/>
</dbReference>
<dbReference type="Proteomes" id="UP001302676">
    <property type="component" value="Unassembled WGS sequence"/>
</dbReference>
<reference evidence="7" key="2">
    <citation type="submission" date="2023-05" db="EMBL/GenBank/DDBJ databases">
        <authorList>
            <consortium name="Lawrence Berkeley National Laboratory"/>
            <person name="Steindorff A."/>
            <person name="Hensen N."/>
            <person name="Bonometti L."/>
            <person name="Westerberg I."/>
            <person name="Brannstrom I.O."/>
            <person name="Guillou S."/>
            <person name="Cros-Aarteil S."/>
            <person name="Calhoun S."/>
            <person name="Haridas S."/>
            <person name="Kuo A."/>
            <person name="Mondo S."/>
            <person name="Pangilinan J."/>
            <person name="Riley R."/>
            <person name="Labutti K."/>
            <person name="Andreopoulos B."/>
            <person name="Lipzen A."/>
            <person name="Chen C."/>
            <person name="Yanf M."/>
            <person name="Daum C."/>
            <person name="Ng V."/>
            <person name="Clum A."/>
            <person name="Ohm R."/>
            <person name="Martin F."/>
            <person name="Silar P."/>
            <person name="Natvig D."/>
            <person name="Lalanne C."/>
            <person name="Gautier V."/>
            <person name="Ament-Velasquez S.L."/>
            <person name="Kruys A."/>
            <person name="Hutchinson M.I."/>
            <person name="Powell A.J."/>
            <person name="Barry K."/>
            <person name="Miller A.N."/>
            <person name="Grigoriev I.V."/>
            <person name="Debuchy R."/>
            <person name="Gladieux P."/>
            <person name="Thoren M.H."/>
            <person name="Johannesson H."/>
        </authorList>
    </citation>
    <scope>NUCLEOTIDE SEQUENCE</scope>
    <source>
        <strain evidence="7">CBS 141.50</strain>
    </source>
</reference>
<dbReference type="GO" id="GO:0007015">
    <property type="term" value="P:actin filament organization"/>
    <property type="evidence" value="ECO:0007669"/>
    <property type="project" value="InterPro"/>
</dbReference>
<dbReference type="GO" id="GO:0030479">
    <property type="term" value="C:actin cortical patch"/>
    <property type="evidence" value="ECO:0007669"/>
    <property type="project" value="TreeGrafter"/>
</dbReference>
<dbReference type="AlphaFoldDB" id="A0AAN6ZQT3"/>
<evidence type="ECO:0000259" key="5">
    <source>
        <dbReference type="PROSITE" id="PS50179"/>
    </source>
</evidence>
<evidence type="ECO:0000256" key="3">
    <source>
        <dbReference type="ARBA" id="ARBA00022927"/>
    </source>
</evidence>
<dbReference type="InterPro" id="IPR044103">
    <property type="entry name" value="GAT_LSB5"/>
</dbReference>
<dbReference type="GO" id="GO:0043130">
    <property type="term" value="F:ubiquitin binding"/>
    <property type="evidence" value="ECO:0007669"/>
    <property type="project" value="InterPro"/>
</dbReference>
<feature type="compositionally biased region" description="Low complexity" evidence="4">
    <location>
        <begin position="346"/>
        <end position="356"/>
    </location>
</feature>
<feature type="compositionally biased region" description="Polar residues" evidence="4">
    <location>
        <begin position="186"/>
        <end position="196"/>
    </location>
</feature>
<dbReference type="EMBL" id="MU853556">
    <property type="protein sequence ID" value="KAK4147457.1"/>
    <property type="molecule type" value="Genomic_DNA"/>
</dbReference>
<feature type="domain" description="VHS" evidence="5">
    <location>
        <begin position="29"/>
        <end position="151"/>
    </location>
</feature>
<dbReference type="GO" id="GO:0035091">
    <property type="term" value="F:phosphatidylinositol binding"/>
    <property type="evidence" value="ECO:0007669"/>
    <property type="project" value="InterPro"/>
</dbReference>
<feature type="region of interest" description="Disordered" evidence="4">
    <location>
        <begin position="340"/>
        <end position="444"/>
    </location>
</feature>
<dbReference type="PROSITE" id="PS50909">
    <property type="entry name" value="GAT"/>
    <property type="match status" value="1"/>
</dbReference>
<dbReference type="CDD" id="cd16980">
    <property type="entry name" value="VHS_Lsb5"/>
    <property type="match status" value="1"/>
</dbReference>
<sequence length="444" mass="48922">MLSQKKPHTAITVLIENLTSGDPSITQIDDLSGLPELVEVINLQPSGGPTEAARAIRKKLKYGSTYRQLRALTLLDALIQNAGSNFQRNFADEALLERLRFCGSAGLSSPEVKTKCGELFRRWAAQYKNTPGMGGVVSLYRELPKRKRVVTQEQSRVIRETENPFGEDEEEEAKPSPASPPGGHSRATSLSGTLTQRHPAKSYDAKNTKKDKKDKKSKKTKAFNFEAEKDQMKLHIGEAFFEATNLTNTLQSIDRERERISENQLAAKRFEHCKQLRRKILRYIHHVEAEEWLGNLLNANDALVTALMTFEQLDRSIDADSDSDDELAEQAHLYRMVIEKGKGRDPASPTASSPPTDGIANLNLGSPQSSSSAALPTPTTPRRPPPPPRPSGATKPAHFSSPPPQPPRPTAAAADSDAADSEEEVEDDDEGNPFSDRNEVVKAE</sequence>
<feature type="region of interest" description="Disordered" evidence="4">
    <location>
        <begin position="150"/>
        <end position="224"/>
    </location>
</feature>
<dbReference type="PANTHER" id="PTHR47789:SF1">
    <property type="entry name" value="LAS SEVENTEEN-BINDING PROTEIN 5"/>
    <property type="match status" value="1"/>
</dbReference>
<comment type="caution">
    <text evidence="7">The sequence shown here is derived from an EMBL/GenBank/DDBJ whole genome shotgun (WGS) entry which is preliminary data.</text>
</comment>
<evidence type="ECO:0008006" key="9">
    <source>
        <dbReference type="Google" id="ProtNLM"/>
    </source>
</evidence>
<gene>
    <name evidence="7" type="ORF">C8A04DRAFT_24709</name>
</gene>
<dbReference type="InterPro" id="IPR002014">
    <property type="entry name" value="VHS_dom"/>
</dbReference>
<dbReference type="PANTHER" id="PTHR47789">
    <property type="entry name" value="LAS SEVENTEEN-BINDING PROTEIN 5"/>
    <property type="match status" value="1"/>
</dbReference>
<dbReference type="InterPro" id="IPR038425">
    <property type="entry name" value="GAT_sf"/>
</dbReference>
<feature type="compositionally biased region" description="Acidic residues" evidence="4">
    <location>
        <begin position="417"/>
        <end position="431"/>
    </location>
</feature>
<dbReference type="PROSITE" id="PS50179">
    <property type="entry name" value="VHS"/>
    <property type="match status" value="1"/>
</dbReference>
<name>A0AAN6ZQT3_9PEZI</name>
<dbReference type="CDD" id="cd14232">
    <property type="entry name" value="GAT_LSB5"/>
    <property type="match status" value="1"/>
</dbReference>
<evidence type="ECO:0000259" key="6">
    <source>
        <dbReference type="PROSITE" id="PS50909"/>
    </source>
</evidence>
<keyword evidence="2" id="KW-0813">Transport</keyword>
<feature type="domain" description="GAT" evidence="6">
    <location>
        <begin position="227"/>
        <end position="315"/>
    </location>
</feature>
<dbReference type="SMART" id="SM00288">
    <property type="entry name" value="VHS"/>
    <property type="match status" value="1"/>
</dbReference>
<dbReference type="GO" id="GO:0007034">
    <property type="term" value="P:vacuolar transport"/>
    <property type="evidence" value="ECO:0007669"/>
    <property type="project" value="UniProtKB-ARBA"/>
</dbReference>
<protein>
    <recommendedName>
        <fullName evidence="9">VHS domain-containing protein</fullName>
    </recommendedName>
</protein>
<dbReference type="GeneID" id="87815884"/>
<dbReference type="SUPFAM" id="SSF48464">
    <property type="entry name" value="ENTH/VHS domain"/>
    <property type="match status" value="1"/>
</dbReference>
<keyword evidence="8" id="KW-1185">Reference proteome</keyword>
<feature type="compositionally biased region" description="Basic residues" evidence="4">
    <location>
        <begin position="209"/>
        <end position="221"/>
    </location>
</feature>
<dbReference type="Pfam" id="PF00790">
    <property type="entry name" value="VHS"/>
    <property type="match status" value="1"/>
</dbReference>
<proteinExistence type="predicted"/>